<accession>A0A154W3Q5</accession>
<evidence type="ECO:0000256" key="1">
    <source>
        <dbReference type="SAM" id="MobiDB-lite"/>
    </source>
</evidence>
<feature type="region of interest" description="Disordered" evidence="1">
    <location>
        <begin position="336"/>
        <end position="361"/>
    </location>
</feature>
<reference evidence="4 5" key="1">
    <citation type="submission" date="2015-12" db="EMBL/GenBank/DDBJ databases">
        <title>Genome sequence of Oceanibaculum pacificum MCCC 1A02656.</title>
        <authorList>
            <person name="Lu L."/>
            <person name="Lai Q."/>
            <person name="Shao Z."/>
            <person name="Qian P."/>
        </authorList>
    </citation>
    <scope>NUCLEOTIDE SEQUENCE [LARGE SCALE GENOMIC DNA]</scope>
    <source>
        <strain evidence="4 5">MCCC 1A02656</strain>
    </source>
</reference>
<dbReference type="GO" id="GO:0005886">
    <property type="term" value="C:plasma membrane"/>
    <property type="evidence" value="ECO:0007669"/>
    <property type="project" value="TreeGrafter"/>
</dbReference>
<dbReference type="InterPro" id="IPR007844">
    <property type="entry name" value="AsmA"/>
</dbReference>
<protein>
    <recommendedName>
        <fullName evidence="3">AsmA domain-containing protein</fullName>
    </recommendedName>
</protein>
<dbReference type="GO" id="GO:0090313">
    <property type="term" value="P:regulation of protein targeting to membrane"/>
    <property type="evidence" value="ECO:0007669"/>
    <property type="project" value="TreeGrafter"/>
</dbReference>
<dbReference type="AlphaFoldDB" id="A0A154W3Q5"/>
<evidence type="ECO:0000256" key="2">
    <source>
        <dbReference type="SAM" id="Phobius"/>
    </source>
</evidence>
<evidence type="ECO:0000313" key="5">
    <source>
        <dbReference type="Proteomes" id="UP000076400"/>
    </source>
</evidence>
<dbReference type="RefSeq" id="WP_067556022.1">
    <property type="nucleotide sequence ID" value="NZ_LPXN01000107.1"/>
</dbReference>
<keyword evidence="2" id="KW-0812">Transmembrane</keyword>
<sequence length="649" mass="69331">MSKRGKWLLGGVAALIGAIALTVILFDWNWLRGPATGLAADKTGRSVDIGSIQGQWSLTPRITLTDIRLGNAEWGEESEMLAAETVEVVVDLPELLSGRLVLPEIRLVKPVVVLERRPDGSANWEFSGMDAAEGAAPDDRTEFPLIGRLIIEDGKLTYRDPLAGVMLDGEIATAEGGSGDKGESTVTLSGSGSLQGEPFQIKLAGGSLLTLRESQQPYPLTVEIDAVQSHMRLSGTLQDPIRFEGLDLEVALTGPDLSRLSSITGIPFPLTPPYDLKSRLRREGDIWRFNDLTGEMGRSDLAGRIYIDTGRERLFVGAELESDRLDYRDIGSLIGIRPEPEGAPGQSPARREQAAAQPPRRILPDAPLNIRQVRDVDAKLRFKGRRVIAPNVPLSDVELELTMKDGLLTLSPLSMGVAGGRTLATIAINARESPVRTDYNILLRGYELGRFLESAGVKDAGKGKIHGRIKLVGFGDSIRESLGSADGDISLTMNGGELSNLAIELVGIDIAEAIGFWAGGDRNVAIRCLVGDLAVKDGLVTPRLFLLDTTDSTVEVKGGASLGEEQLGLRIETHPKDPSLLSARTPITVNGAFSQPRIGIDAGAAAARGAGALALGVLLTPLASVLAFIEPGLQQDSDCAALIEQRRKN</sequence>
<dbReference type="OrthoDB" id="5749006at2"/>
<feature type="domain" description="AsmA" evidence="3">
    <location>
        <begin position="192"/>
        <end position="543"/>
    </location>
</feature>
<dbReference type="Proteomes" id="UP000076400">
    <property type="component" value="Unassembled WGS sequence"/>
</dbReference>
<dbReference type="Pfam" id="PF05170">
    <property type="entry name" value="AsmA"/>
    <property type="match status" value="2"/>
</dbReference>
<feature type="domain" description="AsmA" evidence="3">
    <location>
        <begin position="1"/>
        <end position="165"/>
    </location>
</feature>
<proteinExistence type="predicted"/>
<evidence type="ECO:0000313" key="4">
    <source>
        <dbReference type="EMBL" id="KZD08180.1"/>
    </source>
</evidence>
<keyword evidence="2" id="KW-1133">Transmembrane helix</keyword>
<name>A0A154W3Q5_9PROT</name>
<feature type="transmembrane region" description="Helical" evidence="2">
    <location>
        <begin position="7"/>
        <end position="31"/>
    </location>
</feature>
<comment type="caution">
    <text evidence="4">The sequence shown here is derived from an EMBL/GenBank/DDBJ whole genome shotgun (WGS) entry which is preliminary data.</text>
</comment>
<dbReference type="EMBL" id="LPXN01000107">
    <property type="protein sequence ID" value="KZD08180.1"/>
    <property type="molecule type" value="Genomic_DNA"/>
</dbReference>
<dbReference type="PANTHER" id="PTHR30441">
    <property type="entry name" value="DUF748 DOMAIN-CONTAINING PROTEIN"/>
    <property type="match status" value="1"/>
</dbReference>
<gene>
    <name evidence="4" type="ORF">AUP43_08765</name>
</gene>
<dbReference type="InterPro" id="IPR052894">
    <property type="entry name" value="AsmA-related"/>
</dbReference>
<organism evidence="4 5">
    <name type="scientific">Oceanibaculum pacificum</name>
    <dbReference type="NCBI Taxonomy" id="580166"/>
    <lineage>
        <taxon>Bacteria</taxon>
        <taxon>Pseudomonadati</taxon>
        <taxon>Pseudomonadota</taxon>
        <taxon>Alphaproteobacteria</taxon>
        <taxon>Rhodospirillales</taxon>
        <taxon>Oceanibaculaceae</taxon>
        <taxon>Oceanibaculum</taxon>
    </lineage>
</organism>
<evidence type="ECO:0000259" key="3">
    <source>
        <dbReference type="Pfam" id="PF05170"/>
    </source>
</evidence>
<keyword evidence="5" id="KW-1185">Reference proteome</keyword>
<dbReference type="PANTHER" id="PTHR30441:SF9">
    <property type="entry name" value="ASMA FAMILY PROTEIN YHJG"/>
    <property type="match status" value="1"/>
</dbReference>
<dbReference type="STRING" id="580166.AUP43_08765"/>
<keyword evidence="2" id="KW-0472">Membrane</keyword>